<feature type="compositionally biased region" description="Polar residues" evidence="1">
    <location>
        <begin position="250"/>
        <end position="268"/>
    </location>
</feature>
<gene>
    <name evidence="2" type="ORF">OV287_24370</name>
</gene>
<reference evidence="2 3" key="1">
    <citation type="submission" date="2022-11" db="EMBL/GenBank/DDBJ databases">
        <title>Minimal conservation of predation-associated metabolite biosynthetic gene clusters underscores biosynthetic potential of Myxococcota including descriptions for ten novel species: Archangium lansinium sp. nov., Myxococcus landrumus sp. nov., Nannocystis bai.</title>
        <authorList>
            <person name="Ahearne A."/>
            <person name="Stevens C."/>
            <person name="Phillips K."/>
        </authorList>
    </citation>
    <scope>NUCLEOTIDE SEQUENCE [LARGE SCALE GENOMIC DNA]</scope>
    <source>
        <strain evidence="2 3">MIWBW</strain>
    </source>
</reference>
<sequence>MNTEPVSVLIKGENFLPRATQHIGGEAPVTMDAHFEAFLGDVALEEVTWVDGRTLQARIPAGLAPGWYSLVVAGPVGRRVEVPRAYLSSVVPLARLEAQASLAQVDVSVEQRTWLTLTVENTGEAAALSVAPVLSITGEGRVAVISEPGPADIAAGASASFAWELEAAEPGDVSFSLQALGREEMTGAELRAPVVETGPLRIREPVQLPGALVARFFPLPPSVNVGQEFDIELEVTNPGDVAVLGVKPEATSSSGTGEVTLAQGSQPEPASVDIPGKGRAVFRARLVGSREGSCVFHAGARGVEQTSGAPVVASPVNSSTVIVRWSSALTATLSAPSRVKPGNTFGVSLKVTNTGSTVAQGVTPSLPESSTNVAELLSGPNSAPLELAGGASTTFTWSYRAAKPGKASFSAEAGGRDGNTGAVVVAGPVSSGEVIIVPEVEQLLPDPLGDGSPFAHVLGYDGRVYVGPNKSGTGGVSVDLDGRGGRSFGFFLLKDTAGNFSQNASAAPYPSIGATGCRINTSECGPDNEDGRGFFFSGRVGTQEWLGLGGAKSGGSLDYVYLGQDTDDLNTMYMRHLDLSVVLGSQTRGFSAALFFQDRLYLGFPDTGGSRPYLLVVKRLPMVDPGYNASSGMDVENLTADEMPGISVGGSPRNTAPMQMIDTMAGFNARLYLANNGGCVRSTTPTPRSYGLFPGDWASCTPSLPAWNSRTGRTTTKTADLEPADKAVPQLAVFQGRLYLARNTTSRAGVRGPQLFVCNPDKTGSTGDCDPGDWSLVAPNSTGDTQFTQFNDPDNVSLSLLVVTANGLYLGFDNASRGVVLLRASTPAPLNRSDFTGLAGCSAAQFPAGCAGLGGNGLGAGATRIFDGKALGVSGSESVYLTAGNGTGPAGLFRLMD</sequence>
<dbReference type="EMBL" id="JAPNKA010000001">
    <property type="protein sequence ID" value="MCY1077611.1"/>
    <property type="molecule type" value="Genomic_DNA"/>
</dbReference>
<comment type="caution">
    <text evidence="2">The sequence shown here is derived from an EMBL/GenBank/DDBJ whole genome shotgun (WGS) entry which is preliminary data.</text>
</comment>
<dbReference type="InterPro" id="IPR013783">
    <property type="entry name" value="Ig-like_fold"/>
</dbReference>
<feature type="region of interest" description="Disordered" evidence="1">
    <location>
        <begin position="249"/>
        <end position="275"/>
    </location>
</feature>
<keyword evidence="3" id="KW-1185">Reference proteome</keyword>
<proteinExistence type="predicted"/>
<accession>A0ABT4A7H0</accession>
<dbReference type="RefSeq" id="WP_267536432.1">
    <property type="nucleotide sequence ID" value="NZ_JAPNKA010000001.1"/>
</dbReference>
<dbReference type="Gene3D" id="2.60.40.10">
    <property type="entry name" value="Immunoglobulins"/>
    <property type="match status" value="1"/>
</dbReference>
<evidence type="ECO:0000256" key="1">
    <source>
        <dbReference type="SAM" id="MobiDB-lite"/>
    </source>
</evidence>
<organism evidence="2 3">
    <name type="scientific">Archangium lansingense</name>
    <dbReference type="NCBI Taxonomy" id="2995310"/>
    <lineage>
        <taxon>Bacteria</taxon>
        <taxon>Pseudomonadati</taxon>
        <taxon>Myxococcota</taxon>
        <taxon>Myxococcia</taxon>
        <taxon>Myxococcales</taxon>
        <taxon>Cystobacterineae</taxon>
        <taxon>Archangiaceae</taxon>
        <taxon>Archangium</taxon>
    </lineage>
</organism>
<evidence type="ECO:0000313" key="2">
    <source>
        <dbReference type="EMBL" id="MCY1077611.1"/>
    </source>
</evidence>
<dbReference type="Proteomes" id="UP001207654">
    <property type="component" value="Unassembled WGS sequence"/>
</dbReference>
<evidence type="ECO:0008006" key="4">
    <source>
        <dbReference type="Google" id="ProtNLM"/>
    </source>
</evidence>
<evidence type="ECO:0000313" key="3">
    <source>
        <dbReference type="Proteomes" id="UP001207654"/>
    </source>
</evidence>
<name>A0ABT4A7H0_9BACT</name>
<protein>
    <recommendedName>
        <fullName evidence="4">DUF11 domain-containing protein</fullName>
    </recommendedName>
</protein>